<dbReference type="Pfam" id="PF13926">
    <property type="entry name" value="DUF4211"/>
    <property type="match status" value="1"/>
</dbReference>
<evidence type="ECO:0000256" key="1">
    <source>
        <dbReference type="SAM" id="MobiDB-lite"/>
    </source>
</evidence>
<evidence type="ECO:0000313" key="3">
    <source>
        <dbReference type="EMBL" id="KAK3375295.1"/>
    </source>
</evidence>
<feature type="region of interest" description="Disordered" evidence="1">
    <location>
        <begin position="115"/>
        <end position="142"/>
    </location>
</feature>
<feature type="compositionally biased region" description="Basic residues" evidence="1">
    <location>
        <begin position="280"/>
        <end position="294"/>
    </location>
</feature>
<sequence length="632" mass="69753">MARQEKQQTLEATLGESALFSRVLSTHIQRPRLRSQLTRAKRATATSRLKQSSTRFGGSSTRAGNDPIVIPIASSSSDEGGKSKKGAEIELPVRPSPKRRGAALNTAITVSSIATSSSQAKLHGSDDDSSNDNKPLYTPSSTRLARKRNIVIDDSDDGEQELQLSSPLKRRRLVRRGEAASSPPAPTEREAMPEILALQLPSSSAVAARRKPRTKKEKAMELLRRKRAGETITEVSESSEEDDDVKGVYDTDPEHEALSEFEDDDEGVLQYKEPGNAKGSSRRKSSKSKSRTKMKAIDDDNNSDGGAANSGSDDMSDFVVDDGDAPFGVPDSALHEMPLQFTAYSKKPQIVYFRNVLEWIVQRKINPGFDRQHGVYRMAWQKLDDEVQALGTGRASSVWRRDFEKALRARPYFTSVENRGFDAGLQSCGACGRSGHPASFEMTFSGKAYYKKSSSPHFLEDIETSDSPATSQGSDSGNDDRGEDGEESENDKGSEDEAIEEDEADGNDEEGDDGDGNDGRDVDDDNNIIPEEGKMWYIGSQCHENAAIAHSLIHWKHEVMDYVDSQLIADGQMSTKKVVKRANLKPKKLNKKVDKIMANWQARGIISNFHGQFKANIEKSRSMPSGGRWRKR</sequence>
<name>A0AAE0KFK4_9PEZI</name>
<accession>A0AAE0KFK4</accession>
<keyword evidence="4" id="KW-1185">Reference proteome</keyword>
<feature type="compositionally biased region" description="Polar residues" evidence="1">
    <location>
        <begin position="44"/>
        <end position="63"/>
    </location>
</feature>
<dbReference type="Proteomes" id="UP001285441">
    <property type="component" value="Unassembled WGS sequence"/>
</dbReference>
<reference evidence="3" key="1">
    <citation type="journal article" date="2023" name="Mol. Phylogenet. Evol.">
        <title>Genome-scale phylogeny and comparative genomics of the fungal order Sordariales.</title>
        <authorList>
            <person name="Hensen N."/>
            <person name="Bonometti L."/>
            <person name="Westerberg I."/>
            <person name="Brannstrom I.O."/>
            <person name="Guillou S."/>
            <person name="Cros-Aarteil S."/>
            <person name="Calhoun S."/>
            <person name="Haridas S."/>
            <person name="Kuo A."/>
            <person name="Mondo S."/>
            <person name="Pangilinan J."/>
            <person name="Riley R."/>
            <person name="LaButti K."/>
            <person name="Andreopoulos B."/>
            <person name="Lipzen A."/>
            <person name="Chen C."/>
            <person name="Yan M."/>
            <person name="Daum C."/>
            <person name="Ng V."/>
            <person name="Clum A."/>
            <person name="Steindorff A."/>
            <person name="Ohm R.A."/>
            <person name="Martin F."/>
            <person name="Silar P."/>
            <person name="Natvig D.O."/>
            <person name="Lalanne C."/>
            <person name="Gautier V."/>
            <person name="Ament-Velasquez S.L."/>
            <person name="Kruys A."/>
            <person name="Hutchinson M.I."/>
            <person name="Powell A.J."/>
            <person name="Barry K."/>
            <person name="Miller A.N."/>
            <person name="Grigoriev I.V."/>
            <person name="Debuchy R."/>
            <person name="Gladieux P."/>
            <person name="Hiltunen Thoren M."/>
            <person name="Johannesson H."/>
        </authorList>
    </citation>
    <scope>NUCLEOTIDE SEQUENCE</scope>
    <source>
        <strain evidence="3">CBS 232.78</strain>
    </source>
</reference>
<dbReference type="GO" id="GO:0005634">
    <property type="term" value="C:nucleus"/>
    <property type="evidence" value="ECO:0007669"/>
    <property type="project" value="TreeGrafter"/>
</dbReference>
<feature type="domain" description="DUF4211" evidence="2">
    <location>
        <begin position="317"/>
        <end position="453"/>
    </location>
</feature>
<feature type="region of interest" description="Disordered" evidence="1">
    <location>
        <begin position="459"/>
        <end position="528"/>
    </location>
</feature>
<dbReference type="PANTHER" id="PTHR14689:SF0">
    <property type="entry name" value="COILED-COIL DOMAIN-CONTAINING PROTEIN 82"/>
    <property type="match status" value="1"/>
</dbReference>
<protein>
    <recommendedName>
        <fullName evidence="2">DUF4211 domain-containing protein</fullName>
    </recommendedName>
</protein>
<dbReference type="AlphaFoldDB" id="A0AAE0KFK4"/>
<proteinExistence type="predicted"/>
<feature type="compositionally biased region" description="Acidic residues" evidence="1">
    <location>
        <begin position="496"/>
        <end position="526"/>
    </location>
</feature>
<evidence type="ECO:0000259" key="2">
    <source>
        <dbReference type="Pfam" id="PF13926"/>
    </source>
</evidence>
<dbReference type="PANTHER" id="PTHR14689">
    <property type="entry name" value="PHORBOL-ESTER_DAG-TYPE DOMAIN-CONTAINING PROTEIN"/>
    <property type="match status" value="1"/>
</dbReference>
<organism evidence="3 4">
    <name type="scientific">Podospora didyma</name>
    <dbReference type="NCBI Taxonomy" id="330526"/>
    <lineage>
        <taxon>Eukaryota</taxon>
        <taxon>Fungi</taxon>
        <taxon>Dikarya</taxon>
        <taxon>Ascomycota</taxon>
        <taxon>Pezizomycotina</taxon>
        <taxon>Sordariomycetes</taxon>
        <taxon>Sordariomycetidae</taxon>
        <taxon>Sordariales</taxon>
        <taxon>Podosporaceae</taxon>
        <taxon>Podospora</taxon>
    </lineage>
</organism>
<gene>
    <name evidence="3" type="ORF">B0H63DRAFT_496484</name>
</gene>
<feature type="compositionally biased region" description="Polar residues" evidence="1">
    <location>
        <begin position="465"/>
        <end position="476"/>
    </location>
</feature>
<dbReference type="InterPro" id="IPR025451">
    <property type="entry name" value="DUF4211"/>
</dbReference>
<feature type="compositionally biased region" description="Basic and acidic residues" evidence="1">
    <location>
        <begin position="79"/>
        <end position="88"/>
    </location>
</feature>
<feature type="compositionally biased region" description="Basic and acidic residues" evidence="1">
    <location>
        <begin position="245"/>
        <end position="258"/>
    </location>
</feature>
<reference evidence="3" key="2">
    <citation type="submission" date="2023-06" db="EMBL/GenBank/DDBJ databases">
        <authorList>
            <consortium name="Lawrence Berkeley National Laboratory"/>
            <person name="Haridas S."/>
            <person name="Hensen N."/>
            <person name="Bonometti L."/>
            <person name="Westerberg I."/>
            <person name="Brannstrom I.O."/>
            <person name="Guillou S."/>
            <person name="Cros-Aarteil S."/>
            <person name="Calhoun S."/>
            <person name="Kuo A."/>
            <person name="Mondo S."/>
            <person name="Pangilinan J."/>
            <person name="Riley R."/>
            <person name="LaButti K."/>
            <person name="Andreopoulos B."/>
            <person name="Lipzen A."/>
            <person name="Chen C."/>
            <person name="Yanf M."/>
            <person name="Daum C."/>
            <person name="Ng V."/>
            <person name="Clum A."/>
            <person name="Steindorff A."/>
            <person name="Ohm R."/>
            <person name="Martin F."/>
            <person name="Silar P."/>
            <person name="Natvig D."/>
            <person name="Lalanne C."/>
            <person name="Gautier V."/>
            <person name="Ament-velasquez S.L."/>
            <person name="Kruys A."/>
            <person name="Hutchinson M.I."/>
            <person name="Powell A.J."/>
            <person name="Barry K."/>
            <person name="Miller A.N."/>
            <person name="Grigoriev I.V."/>
            <person name="Debuchy R."/>
            <person name="Gladieux P."/>
            <person name="Thoren M.H."/>
            <person name="Johannesson H."/>
        </authorList>
    </citation>
    <scope>NUCLEOTIDE SEQUENCE</scope>
    <source>
        <strain evidence="3">CBS 232.78</strain>
    </source>
</reference>
<feature type="compositionally biased region" description="Low complexity" evidence="1">
    <location>
        <begin position="303"/>
        <end position="313"/>
    </location>
</feature>
<feature type="region of interest" description="Disordered" evidence="1">
    <location>
        <begin position="154"/>
        <end position="322"/>
    </location>
</feature>
<evidence type="ECO:0000313" key="4">
    <source>
        <dbReference type="Proteomes" id="UP001285441"/>
    </source>
</evidence>
<dbReference type="EMBL" id="JAULSW010000007">
    <property type="protein sequence ID" value="KAK3375295.1"/>
    <property type="molecule type" value="Genomic_DNA"/>
</dbReference>
<comment type="caution">
    <text evidence="3">The sequence shown here is derived from an EMBL/GenBank/DDBJ whole genome shotgun (WGS) entry which is preliminary data.</text>
</comment>
<feature type="region of interest" description="Disordered" evidence="1">
    <location>
        <begin position="31"/>
        <end position="102"/>
    </location>
</feature>